<keyword evidence="3" id="KW-1185">Reference proteome</keyword>
<evidence type="ECO:0000256" key="1">
    <source>
        <dbReference type="SAM" id="MobiDB-lite"/>
    </source>
</evidence>
<gene>
    <name evidence="2" type="ORF">LKD23_08700</name>
</gene>
<feature type="compositionally biased region" description="Low complexity" evidence="1">
    <location>
        <begin position="10"/>
        <end position="23"/>
    </location>
</feature>
<feature type="region of interest" description="Disordered" evidence="1">
    <location>
        <begin position="1"/>
        <end position="23"/>
    </location>
</feature>
<dbReference type="Proteomes" id="UP001430637">
    <property type="component" value="Unassembled WGS sequence"/>
</dbReference>
<reference evidence="2" key="1">
    <citation type="submission" date="2021-10" db="EMBL/GenBank/DDBJ databases">
        <title>Anaerobic single-cell dispensing facilitates the cultivation of human gut bacteria.</title>
        <authorList>
            <person name="Afrizal A."/>
        </authorList>
    </citation>
    <scope>NUCLEOTIDE SEQUENCE</scope>
    <source>
        <strain evidence="2">CLA-AA-H233</strain>
    </source>
</reference>
<dbReference type="RefSeq" id="WP_227621300.1">
    <property type="nucleotide sequence ID" value="NZ_JAJEQL010000021.1"/>
</dbReference>
<sequence>MLASLSACATNSLPSSSTESSVSISVSNPQDFLSELEDMETSQILEELKISDGGYTEDCFSVLSKRLVEFPEDTLCILNHNKLMADTDFEALVITGIGAELPYIGAAEEKDTLYKYLKSISTDEEYAEIASRILDEWLSESDGS</sequence>
<evidence type="ECO:0000313" key="3">
    <source>
        <dbReference type="Proteomes" id="UP001430637"/>
    </source>
</evidence>
<evidence type="ECO:0000313" key="2">
    <source>
        <dbReference type="EMBL" id="MCC2199827.1"/>
    </source>
</evidence>
<protein>
    <submittedName>
        <fullName evidence="2">Uncharacterized protein</fullName>
    </submittedName>
</protein>
<organism evidence="2 3">
    <name type="scientific">Faecalibacterium butyricigenerans</name>
    <dbReference type="NCBI Taxonomy" id="1851427"/>
    <lineage>
        <taxon>Bacteria</taxon>
        <taxon>Bacillati</taxon>
        <taxon>Bacillota</taxon>
        <taxon>Clostridia</taxon>
        <taxon>Eubacteriales</taxon>
        <taxon>Oscillospiraceae</taxon>
        <taxon>Faecalibacterium</taxon>
    </lineage>
</organism>
<name>A0ABS8F9M5_9FIRM</name>
<proteinExistence type="predicted"/>
<accession>A0ABS8F9M5</accession>
<comment type="caution">
    <text evidence="2">The sequence shown here is derived from an EMBL/GenBank/DDBJ whole genome shotgun (WGS) entry which is preliminary data.</text>
</comment>
<dbReference type="EMBL" id="JAJEQL010000021">
    <property type="protein sequence ID" value="MCC2199827.1"/>
    <property type="molecule type" value="Genomic_DNA"/>
</dbReference>